<keyword evidence="4" id="KW-0997">Cell inner membrane</keyword>
<evidence type="ECO:0000256" key="5">
    <source>
        <dbReference type="ARBA" id="ARBA00022692"/>
    </source>
</evidence>
<dbReference type="PRINTS" id="PR00702">
    <property type="entry name" value="ACRIFLAVINRP"/>
</dbReference>
<dbReference type="InterPro" id="IPR027463">
    <property type="entry name" value="AcrB_DN_DC_subdom"/>
</dbReference>
<dbReference type="Gene3D" id="3.30.2090.10">
    <property type="entry name" value="Multidrug efflux transporter AcrB TolC docking domain, DN and DC subdomains"/>
    <property type="match status" value="2"/>
</dbReference>
<keyword evidence="5 8" id="KW-0812">Transmembrane</keyword>
<dbReference type="FunFam" id="1.20.1640.10:FF:000001">
    <property type="entry name" value="Efflux pump membrane transporter"/>
    <property type="match status" value="1"/>
</dbReference>
<comment type="subcellular location">
    <subcellularLocation>
        <location evidence="1">Cell inner membrane</location>
        <topology evidence="1">Multi-pass membrane protein</topology>
    </subcellularLocation>
</comment>
<dbReference type="SUPFAM" id="SSF82693">
    <property type="entry name" value="Multidrug efflux transporter AcrB pore domain, PN1, PN2, PC1 and PC2 subdomains"/>
    <property type="match status" value="4"/>
</dbReference>
<dbReference type="Gene3D" id="3.30.70.1440">
    <property type="entry name" value="Multidrug efflux transporter AcrB pore domain"/>
    <property type="match status" value="1"/>
</dbReference>
<proteinExistence type="predicted"/>
<dbReference type="Gene3D" id="3.30.70.1320">
    <property type="entry name" value="Multidrug efflux transporter AcrB pore domain like"/>
    <property type="match status" value="1"/>
</dbReference>
<feature type="transmembrane region" description="Helical" evidence="8">
    <location>
        <begin position="527"/>
        <end position="544"/>
    </location>
</feature>
<feature type="transmembrane region" description="Helical" evidence="8">
    <location>
        <begin position="359"/>
        <end position="379"/>
    </location>
</feature>
<dbReference type="PROSITE" id="PS51257">
    <property type="entry name" value="PROKAR_LIPOPROTEIN"/>
    <property type="match status" value="1"/>
</dbReference>
<keyword evidence="3" id="KW-1003">Cell membrane</keyword>
<protein>
    <submittedName>
        <fullName evidence="9">Multidrug efflux protein</fullName>
    </submittedName>
</protein>
<evidence type="ECO:0000256" key="4">
    <source>
        <dbReference type="ARBA" id="ARBA00022519"/>
    </source>
</evidence>
<dbReference type="EMBL" id="CP016796">
    <property type="protein sequence ID" value="API86005.1"/>
    <property type="molecule type" value="Genomic_DNA"/>
</dbReference>
<keyword evidence="6 8" id="KW-1133">Transmembrane helix</keyword>
<keyword evidence="7 8" id="KW-0472">Membrane</keyword>
<dbReference type="KEGG" id="frx:F7310_00930"/>
<gene>
    <name evidence="9" type="ORF">F7310_00930</name>
</gene>
<sequence length="1040" mass="113770">MRFIDIFITKPVLSISLSLMILIVGLGCYFTLQVREFPYVNSANITITTDYYGADPSTMQAFITRKLEASVSKSDGIDYMTSSSTLGVSTITIYVKFGFDPDTTLSQVVQYVNAVSNQLPADAQSPSIQLNPADNFPALVLAFTSDTLSPSAISAYVDNVFTPKIMANGGVSDVNSWGDKPYAMRVFPNTKLMAKYGVTTSDIATSIEANSLITAGGDLKGPYLNYVLSPKTSLTQAKDYKNLVVKKSGNQLIRLGDVAKVDLGSQTYDYSVKINGKDAVQAGIVVASNANQLDVVSDILKQLPEFERTMPKGLKVSVAYNSSTYIQDSIDDVIKTLIEAVIIVSIILFLFLGSLRAIIVPLIAIPLSIIGSFFLMTLMGFSINLLTLLAIILAIGLVVDDAIVVLENIYRNIEEYKLSPFAAAVKGAREIANPVILMTLTLVIVYIPIGFMSGYTGKLFTEFAYSLASSVIISGIVAYTLSPMLCSKILTKESMNTKFARFLEKLFSHITSKYKASLEFVLETKKAIIVCAVIVLLSCFYMFLNIKSELDPTEDQGFISVMGQAPSTAGLNYLDKFSSALYKVMDKEPNKKNIFALDGVMSDTTVFQGFIMTDWSERKTTQAEEAAKIQSDISMIPGLSWYVIQPPSLPGIPRGPSMQFVIQTSDSYPALNSVANKIVEKMKSSGLFVFANSDLIFDDANININIDRNKTGIMGITMNDIAKTLGYSYSEGYLNYFYLDGYSFEVIPRLVRNQIQTTEQLGNIYIKTDSNSNNVLRNQVPLSSIVNFKTFGRPSSLNTFQQLNSATISAVTARGVTTSDALAYMDKLAKTMLPKGYSYDYSGQARTYLQNSSTMMVAFAFAIIMIFLALSAQFGSFIDSLIILVTVPMAISGALLPLYIYQNFNSSWASLNIYTELGLITLIGLISKQGILVVEFANELQIKHGMSKYDAIVKSASQRLRPILMTVMAMAVGVIPLVISSGAGAVSRNCIGIVIFSGLIIGAIFSLFILPVIYIILSTDKAAFVKKQKEQREIIDNLKE</sequence>
<evidence type="ECO:0000256" key="6">
    <source>
        <dbReference type="ARBA" id="ARBA00022989"/>
    </source>
</evidence>
<evidence type="ECO:0000256" key="7">
    <source>
        <dbReference type="ARBA" id="ARBA00023136"/>
    </source>
</evidence>
<feature type="transmembrane region" description="Helical" evidence="8">
    <location>
        <begin position="385"/>
        <end position="410"/>
    </location>
</feature>
<dbReference type="SUPFAM" id="SSF82714">
    <property type="entry name" value="Multidrug efflux transporter AcrB TolC docking domain, DN and DC subdomains"/>
    <property type="match status" value="2"/>
</dbReference>
<evidence type="ECO:0000313" key="9">
    <source>
        <dbReference type="EMBL" id="API86005.1"/>
    </source>
</evidence>
<dbReference type="PANTHER" id="PTHR32063:SF28">
    <property type="entry name" value="BLR2861 PROTEIN"/>
    <property type="match status" value="1"/>
</dbReference>
<feature type="transmembrane region" description="Helical" evidence="8">
    <location>
        <begin position="431"/>
        <end position="451"/>
    </location>
</feature>
<reference evidence="9 10" key="1">
    <citation type="journal article" date="2016" name="Appl. Environ. Microbiol.">
        <title>Whole genome relationships among Francisella bacteria of diverse origin define new species and provide specific regions for detection.</title>
        <authorList>
            <person name="Challacombe J.F."/>
            <person name="Petersen J.M."/>
            <person name="Gallegos-Graves V."/>
            <person name="Hodge D."/>
            <person name="Pillai S."/>
            <person name="Kuske C.R."/>
        </authorList>
    </citation>
    <scope>NUCLEOTIDE SEQUENCE [LARGE SCALE GENOMIC DNA]</scope>
    <source>
        <strain evidence="10">TX07-7310</strain>
    </source>
</reference>
<feature type="transmembrane region" description="Helical" evidence="8">
    <location>
        <begin position="855"/>
        <end position="874"/>
    </location>
</feature>
<evidence type="ECO:0000256" key="8">
    <source>
        <dbReference type="SAM" id="Phobius"/>
    </source>
</evidence>
<dbReference type="RefSeq" id="WP_072711205.1">
    <property type="nucleotide sequence ID" value="NZ_CP016796.1"/>
</dbReference>
<organism evidence="9 10">
    <name type="scientific">Francisella uliginis</name>
    <dbReference type="NCBI Taxonomy" id="573570"/>
    <lineage>
        <taxon>Bacteria</taxon>
        <taxon>Pseudomonadati</taxon>
        <taxon>Pseudomonadota</taxon>
        <taxon>Gammaproteobacteria</taxon>
        <taxon>Thiotrichales</taxon>
        <taxon>Francisellaceae</taxon>
        <taxon>Francisella</taxon>
    </lineage>
</organism>
<keyword evidence="2" id="KW-0813">Transport</keyword>
<feature type="transmembrane region" description="Helical" evidence="8">
    <location>
        <begin position="12"/>
        <end position="32"/>
    </location>
</feature>
<dbReference type="SUPFAM" id="SSF82866">
    <property type="entry name" value="Multidrug efflux transporter AcrB transmembrane domain"/>
    <property type="match status" value="2"/>
</dbReference>
<dbReference type="GO" id="GO:0042910">
    <property type="term" value="F:xenobiotic transmembrane transporter activity"/>
    <property type="evidence" value="ECO:0007669"/>
    <property type="project" value="TreeGrafter"/>
</dbReference>
<dbReference type="PANTHER" id="PTHR32063">
    <property type="match status" value="1"/>
</dbReference>
<feature type="transmembrane region" description="Helical" evidence="8">
    <location>
        <begin position="463"/>
        <end position="486"/>
    </location>
</feature>
<evidence type="ECO:0000256" key="1">
    <source>
        <dbReference type="ARBA" id="ARBA00004429"/>
    </source>
</evidence>
<feature type="transmembrane region" description="Helical" evidence="8">
    <location>
        <begin position="959"/>
        <end position="979"/>
    </location>
</feature>
<dbReference type="Gene3D" id="3.30.70.1430">
    <property type="entry name" value="Multidrug efflux transporter AcrB pore domain"/>
    <property type="match status" value="2"/>
</dbReference>
<dbReference type="GO" id="GO:0005886">
    <property type="term" value="C:plasma membrane"/>
    <property type="evidence" value="ECO:0007669"/>
    <property type="project" value="UniProtKB-SubCell"/>
</dbReference>
<dbReference type="Proteomes" id="UP000184222">
    <property type="component" value="Chromosome"/>
</dbReference>
<accession>A0A1L4BQ79</accession>
<evidence type="ECO:0000256" key="2">
    <source>
        <dbReference type="ARBA" id="ARBA00022448"/>
    </source>
</evidence>
<dbReference type="Pfam" id="PF00873">
    <property type="entry name" value="ACR_tran"/>
    <property type="match status" value="1"/>
</dbReference>
<keyword evidence="10" id="KW-1185">Reference proteome</keyword>
<dbReference type="STRING" id="573570.F7310_00930"/>
<feature type="transmembrane region" description="Helical" evidence="8">
    <location>
        <begin position="333"/>
        <end position="352"/>
    </location>
</feature>
<dbReference type="AlphaFoldDB" id="A0A1L4BQ79"/>
<feature type="transmembrane region" description="Helical" evidence="8">
    <location>
        <begin position="881"/>
        <end position="901"/>
    </location>
</feature>
<name>A0A1L4BQ79_9GAMM</name>
<dbReference type="OrthoDB" id="5613295at2"/>
<feature type="transmembrane region" description="Helical" evidence="8">
    <location>
        <begin position="913"/>
        <end position="938"/>
    </location>
</feature>
<evidence type="ECO:0000256" key="3">
    <source>
        <dbReference type="ARBA" id="ARBA00022475"/>
    </source>
</evidence>
<feature type="transmembrane region" description="Helical" evidence="8">
    <location>
        <begin position="991"/>
        <end position="1017"/>
    </location>
</feature>
<evidence type="ECO:0000313" key="10">
    <source>
        <dbReference type="Proteomes" id="UP000184222"/>
    </source>
</evidence>
<dbReference type="Gene3D" id="1.20.1640.10">
    <property type="entry name" value="Multidrug efflux transporter AcrB transmembrane domain"/>
    <property type="match status" value="2"/>
</dbReference>
<dbReference type="InterPro" id="IPR001036">
    <property type="entry name" value="Acrflvin-R"/>
</dbReference>